<proteinExistence type="predicted"/>
<evidence type="ECO:0000313" key="1">
    <source>
        <dbReference type="EMBL" id="CAA9585949.1"/>
    </source>
</evidence>
<sequence length="43" mass="4874">MYMLAGDLERDIQWRRAAPLVSGKALVNISGQHTVRALIPRLR</sequence>
<dbReference type="EMBL" id="CADCWJ010000870">
    <property type="protein sequence ID" value="CAA9585949.1"/>
    <property type="molecule type" value="Genomic_DNA"/>
</dbReference>
<accession>A0A6J4VSY7</accession>
<protein>
    <submittedName>
        <fullName evidence="1">Uncharacterized protein</fullName>
    </submittedName>
</protein>
<organism evidence="1">
    <name type="scientific">uncultured Thermomicrobiales bacterium</name>
    <dbReference type="NCBI Taxonomy" id="1645740"/>
    <lineage>
        <taxon>Bacteria</taxon>
        <taxon>Pseudomonadati</taxon>
        <taxon>Thermomicrobiota</taxon>
        <taxon>Thermomicrobia</taxon>
        <taxon>Thermomicrobiales</taxon>
        <taxon>environmental samples</taxon>
    </lineage>
</organism>
<reference evidence="1" key="1">
    <citation type="submission" date="2020-02" db="EMBL/GenBank/DDBJ databases">
        <authorList>
            <person name="Meier V. D."/>
        </authorList>
    </citation>
    <scope>NUCLEOTIDE SEQUENCE</scope>
    <source>
        <strain evidence="1">AVDCRST_MAG87</strain>
    </source>
</reference>
<name>A0A6J4VSY7_9BACT</name>
<gene>
    <name evidence="1" type="ORF">AVDCRST_MAG87-3958</name>
</gene>
<dbReference type="AlphaFoldDB" id="A0A6J4VSY7"/>